<evidence type="ECO:0000313" key="2">
    <source>
        <dbReference type="Proteomes" id="UP000176451"/>
    </source>
</evidence>
<protein>
    <submittedName>
        <fullName evidence="1">Uncharacterized protein</fullName>
    </submittedName>
</protein>
<dbReference type="Proteomes" id="UP000176451">
    <property type="component" value="Unassembled WGS sequence"/>
</dbReference>
<gene>
    <name evidence="1" type="ORF">A3F08_01300</name>
</gene>
<sequence length="77" mass="9408">MKRKYLISDIIRLINEFLAEEIDFKDVKKWLKYHPCLKKDLCSKEEKLILVKLQILTQKPVNENEWKEFQDELKTDL</sequence>
<comment type="caution">
    <text evidence="1">The sequence shown here is derived from an EMBL/GenBank/DDBJ whole genome shotgun (WGS) entry which is preliminary data.</text>
</comment>
<reference evidence="1 2" key="1">
    <citation type="journal article" date="2016" name="Nat. Commun.">
        <title>Thousands of microbial genomes shed light on interconnected biogeochemical processes in an aquifer system.</title>
        <authorList>
            <person name="Anantharaman K."/>
            <person name="Brown C.T."/>
            <person name="Hug L.A."/>
            <person name="Sharon I."/>
            <person name="Castelle C.J."/>
            <person name="Probst A.J."/>
            <person name="Thomas B.C."/>
            <person name="Singh A."/>
            <person name="Wilkins M.J."/>
            <person name="Karaoz U."/>
            <person name="Brodie E.L."/>
            <person name="Williams K.H."/>
            <person name="Hubbard S.S."/>
            <person name="Banfield J.F."/>
        </authorList>
    </citation>
    <scope>NUCLEOTIDE SEQUENCE [LARGE SCALE GENOMIC DNA]</scope>
</reference>
<dbReference type="AlphaFoldDB" id="A0A1F5EFS5"/>
<dbReference type="STRING" id="1797469.A3F08_01300"/>
<accession>A0A1F5EFS5</accession>
<name>A0A1F5EFS5_9BACT</name>
<proteinExistence type="predicted"/>
<evidence type="ECO:0000313" key="1">
    <source>
        <dbReference type="EMBL" id="OGD66064.1"/>
    </source>
</evidence>
<dbReference type="EMBL" id="MEZV01000046">
    <property type="protein sequence ID" value="OGD66064.1"/>
    <property type="molecule type" value="Genomic_DNA"/>
</dbReference>
<organism evidence="1 2">
    <name type="scientific">Candidatus Berkelbacteria bacterium RIFCSPHIGHO2_12_FULL_36_9</name>
    <dbReference type="NCBI Taxonomy" id="1797469"/>
    <lineage>
        <taxon>Bacteria</taxon>
        <taxon>Candidatus Berkelbacteria</taxon>
    </lineage>
</organism>